<dbReference type="EMBL" id="CACVBM020001629">
    <property type="protein sequence ID" value="CAA7056170.1"/>
    <property type="molecule type" value="Genomic_DNA"/>
</dbReference>
<dbReference type="Proteomes" id="UP000467841">
    <property type="component" value="Unassembled WGS sequence"/>
</dbReference>
<accession>A0A6D2KSK8</accession>
<evidence type="ECO:0000259" key="3">
    <source>
        <dbReference type="Pfam" id="PF05605"/>
    </source>
</evidence>
<evidence type="ECO:0000313" key="6">
    <source>
        <dbReference type="Proteomes" id="UP000467841"/>
    </source>
</evidence>
<dbReference type="Pfam" id="PF14571">
    <property type="entry name" value="Di19_C"/>
    <property type="match status" value="1"/>
</dbReference>
<gene>
    <name evidence="5" type="ORF">MERR_LOCUS43406</name>
</gene>
<feature type="domain" description="Di19 zinc-binding" evidence="3">
    <location>
        <begin position="45"/>
        <end position="97"/>
    </location>
</feature>
<comment type="similarity">
    <text evidence="1">Belongs to the Di19 family.</text>
</comment>
<evidence type="ECO:0000313" key="5">
    <source>
        <dbReference type="EMBL" id="CAA7056170.1"/>
    </source>
</evidence>
<dbReference type="InterPro" id="IPR008598">
    <property type="entry name" value="Di19_Zn-bd"/>
</dbReference>
<feature type="domain" description="Di19 C-terminal" evidence="4">
    <location>
        <begin position="137"/>
        <end position="212"/>
    </location>
</feature>
<dbReference type="PANTHER" id="PTHR31875:SF25">
    <property type="entry name" value="PROTEIN DEHYDRATION-INDUCED 19 HOMOLOG 2"/>
    <property type="match status" value="1"/>
</dbReference>
<evidence type="ECO:0000256" key="1">
    <source>
        <dbReference type="ARBA" id="ARBA00007109"/>
    </source>
</evidence>
<protein>
    <recommendedName>
        <fullName evidence="7">Drought induced 19 protein type zinc-binding domain-containing protein</fullName>
    </recommendedName>
</protein>
<evidence type="ECO:0000256" key="2">
    <source>
        <dbReference type="SAM" id="MobiDB-lite"/>
    </source>
</evidence>
<feature type="compositionally biased region" description="Polar residues" evidence="2">
    <location>
        <begin position="154"/>
        <end position="164"/>
    </location>
</feature>
<keyword evidence="6" id="KW-1185">Reference proteome</keyword>
<feature type="compositionally biased region" description="Basic and acidic residues" evidence="2">
    <location>
        <begin position="169"/>
        <end position="185"/>
    </location>
</feature>
<dbReference type="InterPro" id="IPR027935">
    <property type="entry name" value="Di19_C"/>
</dbReference>
<sequence length="220" mass="25061">MEDDMWAVSSSGSSISHRSATAAKYQSGSYLDAEEFEEDDDIAMEYPCPFCADDYDLIELCHHIDEEHQLEDTHGICPVCSKRVKMHMVDHITTHHRDRVYSEQKDSSYMEDPYSSDKYIEPLLDDLPPSMNHHHTTYKSAVAEQFLSFINNSPLQNQTENVQPDSSVDDMKSVKDSPIEEDKKVSPPLSDSEQLEKAKKCEFVQGLLSSAMFDDGCDFF</sequence>
<reference evidence="5" key="1">
    <citation type="submission" date="2020-01" db="EMBL/GenBank/DDBJ databases">
        <authorList>
            <person name="Mishra B."/>
        </authorList>
    </citation>
    <scope>NUCLEOTIDE SEQUENCE [LARGE SCALE GENOMIC DNA]</scope>
</reference>
<dbReference type="InterPro" id="IPR033347">
    <property type="entry name" value="Di19"/>
</dbReference>
<organism evidence="5 6">
    <name type="scientific">Microthlaspi erraticum</name>
    <dbReference type="NCBI Taxonomy" id="1685480"/>
    <lineage>
        <taxon>Eukaryota</taxon>
        <taxon>Viridiplantae</taxon>
        <taxon>Streptophyta</taxon>
        <taxon>Embryophyta</taxon>
        <taxon>Tracheophyta</taxon>
        <taxon>Spermatophyta</taxon>
        <taxon>Magnoliopsida</taxon>
        <taxon>eudicotyledons</taxon>
        <taxon>Gunneridae</taxon>
        <taxon>Pentapetalae</taxon>
        <taxon>rosids</taxon>
        <taxon>malvids</taxon>
        <taxon>Brassicales</taxon>
        <taxon>Brassicaceae</taxon>
        <taxon>Coluteocarpeae</taxon>
        <taxon>Microthlaspi</taxon>
    </lineage>
</organism>
<dbReference type="PANTHER" id="PTHR31875">
    <property type="entry name" value="PROTEIN DEHYDRATION-INDUCED 19"/>
    <property type="match status" value="1"/>
</dbReference>
<dbReference type="Pfam" id="PF05605">
    <property type="entry name" value="zf-Di19"/>
    <property type="match status" value="1"/>
</dbReference>
<dbReference type="OrthoDB" id="6270329at2759"/>
<proteinExistence type="inferred from homology"/>
<evidence type="ECO:0008006" key="7">
    <source>
        <dbReference type="Google" id="ProtNLM"/>
    </source>
</evidence>
<evidence type="ECO:0000259" key="4">
    <source>
        <dbReference type="Pfam" id="PF14571"/>
    </source>
</evidence>
<feature type="region of interest" description="Disordered" evidence="2">
    <location>
        <begin position="154"/>
        <end position="195"/>
    </location>
</feature>
<name>A0A6D2KSK8_9BRAS</name>
<comment type="caution">
    <text evidence="5">The sequence shown here is derived from an EMBL/GenBank/DDBJ whole genome shotgun (WGS) entry which is preliminary data.</text>
</comment>
<dbReference type="AlphaFoldDB" id="A0A6D2KSK8"/>